<name>A0A1W1EFY7_9ZZZZ</name>
<sequence length="74" mass="8420">MSSTCFVTQEATDKILLNVTNVCANCYADLNHGDTIHYDMQSYRYLCDCCKEKLCSQMNDNCEVVEDESVSLFC</sequence>
<reference evidence="1" key="1">
    <citation type="submission" date="2016-10" db="EMBL/GenBank/DDBJ databases">
        <authorList>
            <person name="de Groot N.N."/>
        </authorList>
    </citation>
    <scope>NUCLEOTIDE SEQUENCE</scope>
</reference>
<organism evidence="1">
    <name type="scientific">hydrothermal vent metagenome</name>
    <dbReference type="NCBI Taxonomy" id="652676"/>
    <lineage>
        <taxon>unclassified sequences</taxon>
        <taxon>metagenomes</taxon>
        <taxon>ecological metagenomes</taxon>
    </lineage>
</organism>
<proteinExistence type="predicted"/>
<accession>A0A1W1EFY7</accession>
<evidence type="ECO:0000313" key="1">
    <source>
        <dbReference type="EMBL" id="SFZ98945.1"/>
    </source>
</evidence>
<protein>
    <submittedName>
        <fullName evidence="1">Uncharacterized protein</fullName>
    </submittedName>
</protein>
<dbReference type="EMBL" id="FPKX01000070">
    <property type="protein sequence ID" value="SFZ98945.1"/>
    <property type="molecule type" value="Genomic_DNA"/>
</dbReference>
<dbReference type="AlphaFoldDB" id="A0A1W1EFY7"/>
<gene>
    <name evidence="1" type="ORF">MNB_SV-5-624</name>
</gene>